<dbReference type="PROSITE" id="PS00972">
    <property type="entry name" value="USP_1"/>
    <property type="match status" value="1"/>
</dbReference>
<dbReference type="PANTHER" id="PTHR21646:SF19">
    <property type="entry name" value="UBIQUITIN CARBOXYL-TERMINAL HYDROLASE 3"/>
    <property type="match status" value="1"/>
</dbReference>
<dbReference type="GO" id="GO:0016579">
    <property type="term" value="P:protein deubiquitination"/>
    <property type="evidence" value="ECO:0007669"/>
    <property type="project" value="InterPro"/>
</dbReference>
<dbReference type="WBParaSite" id="PgR051X_g057_t01">
    <property type="protein sequence ID" value="PgR051X_g057_t01"/>
    <property type="gene ID" value="PgR051X_g057"/>
</dbReference>
<keyword evidence="2" id="KW-0479">Metal-binding</keyword>
<dbReference type="InterPro" id="IPR018200">
    <property type="entry name" value="USP_CS"/>
</dbReference>
<keyword evidence="10" id="KW-1185">Reference proteome</keyword>
<comment type="catalytic activity">
    <reaction evidence="1 6">
        <text>Thiol-dependent hydrolysis of ester, thioester, amide, peptide and isopeptide bonds formed by the C-terminal Gly of ubiquitin (a 76-residue protein attached to proteins as an intracellular targeting signal).</text>
        <dbReference type="EC" id="3.4.19.12"/>
    </reaction>
</comment>
<dbReference type="InterPro" id="IPR013083">
    <property type="entry name" value="Znf_RING/FYVE/PHD"/>
</dbReference>
<evidence type="ECO:0000256" key="5">
    <source>
        <dbReference type="PROSITE-ProRule" id="PRU00502"/>
    </source>
</evidence>
<evidence type="ECO:0000256" key="3">
    <source>
        <dbReference type="ARBA" id="ARBA00022771"/>
    </source>
</evidence>
<keyword evidence="4" id="KW-0862">Zinc</keyword>
<accession>A0A915BPZ2</accession>
<evidence type="ECO:0000256" key="6">
    <source>
        <dbReference type="RuleBase" id="RU366025"/>
    </source>
</evidence>
<dbReference type="InterPro" id="IPR001394">
    <property type="entry name" value="Peptidase_C19_UCH"/>
</dbReference>
<dbReference type="EC" id="3.4.19.12" evidence="6"/>
<organism evidence="10 11">
    <name type="scientific">Parascaris univalens</name>
    <name type="common">Nematode worm</name>
    <dbReference type="NCBI Taxonomy" id="6257"/>
    <lineage>
        <taxon>Eukaryota</taxon>
        <taxon>Metazoa</taxon>
        <taxon>Ecdysozoa</taxon>
        <taxon>Nematoda</taxon>
        <taxon>Chromadorea</taxon>
        <taxon>Rhabditida</taxon>
        <taxon>Spirurina</taxon>
        <taxon>Ascaridomorpha</taxon>
        <taxon>Ascaridoidea</taxon>
        <taxon>Ascarididae</taxon>
        <taxon>Parascaris</taxon>
    </lineage>
</organism>
<protein>
    <recommendedName>
        <fullName evidence="6">Ubiquitin carboxyl-terminal hydrolase</fullName>
        <ecNumber evidence="6">3.4.19.12</ecNumber>
    </recommendedName>
</protein>
<evidence type="ECO:0000313" key="11">
    <source>
        <dbReference type="WBParaSite" id="PgR051X_g057_t01"/>
    </source>
</evidence>
<dbReference type="Gene3D" id="3.30.40.10">
    <property type="entry name" value="Zinc/RING finger domain, C3HC4 (zinc finger)"/>
    <property type="match status" value="1"/>
</dbReference>
<evidence type="ECO:0000256" key="2">
    <source>
        <dbReference type="ARBA" id="ARBA00022723"/>
    </source>
</evidence>
<name>A0A915BPZ2_PARUN</name>
<keyword evidence="6" id="KW-0645">Protease</keyword>
<feature type="compositionally biased region" description="Polar residues" evidence="7">
    <location>
        <begin position="705"/>
        <end position="716"/>
    </location>
</feature>
<evidence type="ECO:0000259" key="8">
    <source>
        <dbReference type="PROSITE" id="PS50235"/>
    </source>
</evidence>
<feature type="region of interest" description="Disordered" evidence="7">
    <location>
        <begin position="702"/>
        <end position="722"/>
    </location>
</feature>
<dbReference type="SUPFAM" id="SSF54001">
    <property type="entry name" value="Cysteine proteinases"/>
    <property type="match status" value="1"/>
</dbReference>
<keyword evidence="6" id="KW-0833">Ubl conjugation pathway</keyword>
<feature type="domain" description="UBP-type" evidence="9">
    <location>
        <begin position="87"/>
        <end position="202"/>
    </location>
</feature>
<reference evidence="11" key="1">
    <citation type="submission" date="2022-11" db="UniProtKB">
        <authorList>
            <consortium name="WormBaseParasite"/>
        </authorList>
    </citation>
    <scope>IDENTIFICATION</scope>
</reference>
<dbReference type="InterPro" id="IPR028889">
    <property type="entry name" value="USP"/>
</dbReference>
<comment type="similarity">
    <text evidence="6">Belongs to the peptidase C19 family.</text>
</comment>
<keyword evidence="6" id="KW-0788">Thiol protease</keyword>
<dbReference type="PROSITE" id="PS50235">
    <property type="entry name" value="USP_3"/>
    <property type="match status" value="1"/>
</dbReference>
<evidence type="ECO:0000256" key="4">
    <source>
        <dbReference type="ARBA" id="ARBA00022833"/>
    </source>
</evidence>
<dbReference type="PROSITE" id="PS00973">
    <property type="entry name" value="USP_2"/>
    <property type="match status" value="1"/>
</dbReference>
<dbReference type="GO" id="GO:0004843">
    <property type="term" value="F:cysteine-type deubiquitinase activity"/>
    <property type="evidence" value="ECO:0007669"/>
    <property type="project" value="UniProtKB-UniRule"/>
</dbReference>
<dbReference type="InterPro" id="IPR038765">
    <property type="entry name" value="Papain-like_cys_pep_sf"/>
</dbReference>
<dbReference type="AlphaFoldDB" id="A0A915BPZ2"/>
<dbReference type="InterPro" id="IPR050185">
    <property type="entry name" value="Ub_carboxyl-term_hydrolase"/>
</dbReference>
<dbReference type="GO" id="GO:0008270">
    <property type="term" value="F:zinc ion binding"/>
    <property type="evidence" value="ECO:0007669"/>
    <property type="project" value="UniProtKB-KW"/>
</dbReference>
<dbReference type="Pfam" id="PF00443">
    <property type="entry name" value="UCH"/>
    <property type="match status" value="1"/>
</dbReference>
<evidence type="ECO:0000259" key="9">
    <source>
        <dbReference type="PROSITE" id="PS50271"/>
    </source>
</evidence>
<dbReference type="PANTHER" id="PTHR21646">
    <property type="entry name" value="UBIQUITIN CARBOXYL-TERMINAL HYDROLASE"/>
    <property type="match status" value="1"/>
</dbReference>
<evidence type="ECO:0000256" key="7">
    <source>
        <dbReference type="SAM" id="MobiDB-lite"/>
    </source>
</evidence>
<dbReference type="Gene3D" id="3.90.70.10">
    <property type="entry name" value="Cysteine proteinases"/>
    <property type="match status" value="1"/>
</dbReference>
<feature type="domain" description="USP" evidence="8">
    <location>
        <begin position="390"/>
        <end position="798"/>
    </location>
</feature>
<dbReference type="SMART" id="SM00290">
    <property type="entry name" value="ZnF_UBP"/>
    <property type="match status" value="1"/>
</dbReference>
<evidence type="ECO:0000256" key="1">
    <source>
        <dbReference type="ARBA" id="ARBA00000707"/>
    </source>
</evidence>
<dbReference type="InterPro" id="IPR001607">
    <property type="entry name" value="Znf_UBP"/>
</dbReference>
<dbReference type="Pfam" id="PF02148">
    <property type="entry name" value="zf-UBP"/>
    <property type="match status" value="1"/>
</dbReference>
<dbReference type="Proteomes" id="UP000887569">
    <property type="component" value="Unplaced"/>
</dbReference>
<dbReference type="GO" id="GO:0006508">
    <property type="term" value="P:proteolysis"/>
    <property type="evidence" value="ECO:0007669"/>
    <property type="project" value="UniProtKB-KW"/>
</dbReference>
<sequence>LTTVSVCPPLSFPHLLSTIDLFPEYANEWSREWRITFHLIALKRAGKLQVMVDCPHLSRSVCIAQLDLEQLKRFRCGNGEVHKQKRSSNSHSNSALQTRNLLILKKKYDVSFAAEEGNWNCVECGTSQCPWLCLSCGLIHCGRYVNQDGLKHYRTYPGHSICMDCHSYSVFCYQCDDFVGCDTDDHKIASVRSSLEFYNCSRSEDHSYSSAKYESVPEPEEIIEISATDSPPIFCDDDVGEERRKAERAKQTFFIADEIDTLEVQVATEQDEDYEPDEASCSENGRARGVEFHLTSSGDECAEMDETKSSHVQSSPQIGTQKSTPLSTVNSHILQNACALPNSSNENFIGIPRTLRKRKRKEDPGQESTTSMLCIMPAVKAITVEEKKLRGLKNLGNSCFMNSVLQALNSVQMFRYFICSLPPLEVDDVVGGGVETRTPRYNTRSSMPLLTADKRSAQAFISEELRKTLNEIGSGTGACGGAVNAFGPEGLLMEFCKVAPRFRGFQQHDAHEFLRCLLDRMHVELKSCRIPDWLLSEICDGGVRLGTRSHFLTSKRRSRMSGCEKACAISAMFEGTLQSQVTCLSCSACSNKHDPFLDLSLDIYVPSSGSRAGTVRLVDCMRRFFAKEELDSREQYTCNNCEEKRPSTKQLFVKTLPNILCLHLKRFRWSNSSHRGKLDNMVDFPLTALDMKSFMIHEQERDAAVTNSTSDSGSMTTERRSNSCSSCLSSNGSNDDCNTIYDLSSLVVHHGSGVSSGHYTCYGRHGNHWYHFNDSSVKSCSEQSVAKQKAYILFYMRRNRL</sequence>
<dbReference type="SUPFAM" id="SSF57850">
    <property type="entry name" value="RING/U-box"/>
    <property type="match status" value="1"/>
</dbReference>
<keyword evidence="3 5" id="KW-0863">Zinc-finger</keyword>
<evidence type="ECO:0000313" key="10">
    <source>
        <dbReference type="Proteomes" id="UP000887569"/>
    </source>
</evidence>
<keyword evidence="6" id="KW-0378">Hydrolase</keyword>
<dbReference type="PROSITE" id="PS50271">
    <property type="entry name" value="ZF_UBP"/>
    <property type="match status" value="1"/>
</dbReference>
<proteinExistence type="inferred from homology"/>